<dbReference type="NCBIfam" id="TIGR00277">
    <property type="entry name" value="HDIG"/>
    <property type="match status" value="1"/>
</dbReference>
<dbReference type="SUPFAM" id="SSF109604">
    <property type="entry name" value="HD-domain/PDEase-like"/>
    <property type="match status" value="1"/>
</dbReference>
<dbReference type="RefSeq" id="WP_378287638.1">
    <property type="nucleotide sequence ID" value="NZ_JBHSON010000074.1"/>
</dbReference>
<name>A0ABW1ACP9_9ACTN</name>
<dbReference type="Proteomes" id="UP001596074">
    <property type="component" value="Unassembled WGS sequence"/>
</dbReference>
<dbReference type="CDD" id="cd00077">
    <property type="entry name" value="HDc"/>
    <property type="match status" value="1"/>
</dbReference>
<evidence type="ECO:0000313" key="2">
    <source>
        <dbReference type="EMBL" id="MFC5751688.1"/>
    </source>
</evidence>
<dbReference type="InterPro" id="IPR006674">
    <property type="entry name" value="HD_domain"/>
</dbReference>
<gene>
    <name evidence="2" type="ORF">ACFPZN_39245</name>
</gene>
<evidence type="ECO:0000313" key="3">
    <source>
        <dbReference type="Proteomes" id="UP001596074"/>
    </source>
</evidence>
<reference evidence="3" key="1">
    <citation type="journal article" date="2019" name="Int. J. Syst. Evol. Microbiol.">
        <title>The Global Catalogue of Microorganisms (GCM) 10K type strain sequencing project: providing services to taxonomists for standard genome sequencing and annotation.</title>
        <authorList>
            <consortium name="The Broad Institute Genomics Platform"/>
            <consortium name="The Broad Institute Genome Sequencing Center for Infectious Disease"/>
            <person name="Wu L."/>
            <person name="Ma J."/>
        </authorList>
    </citation>
    <scope>NUCLEOTIDE SEQUENCE [LARGE SCALE GENOMIC DNA]</scope>
    <source>
        <strain evidence="3">KCTC 42087</strain>
    </source>
</reference>
<protein>
    <submittedName>
        <fullName evidence="2">HD domain-containing protein</fullName>
    </submittedName>
</protein>
<dbReference type="Pfam" id="PF01966">
    <property type="entry name" value="HD"/>
    <property type="match status" value="1"/>
</dbReference>
<comment type="caution">
    <text evidence="2">The sequence shown here is derived from an EMBL/GenBank/DDBJ whole genome shotgun (WGS) entry which is preliminary data.</text>
</comment>
<keyword evidence="3" id="KW-1185">Reference proteome</keyword>
<dbReference type="Gene3D" id="1.10.3210.10">
    <property type="entry name" value="Hypothetical protein af1432"/>
    <property type="match status" value="1"/>
</dbReference>
<accession>A0ABW1ACP9</accession>
<sequence>MKKNTAAWASDLARSQLEIPLPRRWAHTQGVAHQARTLAPLLGENADLLEAAAWLHDIGYAPGLISTGFHPLDGARYLRQIHDTHEQLSRLVAHHSCALVEAHERGLAHDLIQEFGSEPPSLSVPLTYCDMTTGPGGDRLSVEERISEVLARYGNGHIVAKAIQVAHPTLVGSVQVVHQSLLISQRTA</sequence>
<dbReference type="InterPro" id="IPR006675">
    <property type="entry name" value="HDIG_dom"/>
</dbReference>
<dbReference type="InterPro" id="IPR003607">
    <property type="entry name" value="HD/PDEase_dom"/>
</dbReference>
<evidence type="ECO:0000259" key="1">
    <source>
        <dbReference type="Pfam" id="PF01966"/>
    </source>
</evidence>
<organism evidence="2 3">
    <name type="scientific">Actinomadura rugatobispora</name>
    <dbReference type="NCBI Taxonomy" id="1994"/>
    <lineage>
        <taxon>Bacteria</taxon>
        <taxon>Bacillati</taxon>
        <taxon>Actinomycetota</taxon>
        <taxon>Actinomycetes</taxon>
        <taxon>Streptosporangiales</taxon>
        <taxon>Thermomonosporaceae</taxon>
        <taxon>Actinomadura</taxon>
    </lineage>
</organism>
<proteinExistence type="predicted"/>
<feature type="domain" description="HD" evidence="1">
    <location>
        <begin position="24"/>
        <end position="102"/>
    </location>
</feature>
<dbReference type="EMBL" id="JBHSON010000074">
    <property type="protein sequence ID" value="MFC5751688.1"/>
    <property type="molecule type" value="Genomic_DNA"/>
</dbReference>